<keyword evidence="3" id="KW-0238">DNA-binding</keyword>
<feature type="binding site" evidence="3">
    <location>
        <begin position="342"/>
        <end position="346"/>
    </location>
    <ligand>
        <name>ATP</name>
        <dbReference type="ChEBI" id="CHEBI:30616"/>
    </ligand>
</feature>
<dbReference type="Gene3D" id="1.10.150.20">
    <property type="entry name" value="5' to 3' exonuclease, C-terminal subdomain"/>
    <property type="match status" value="1"/>
</dbReference>
<dbReference type="InterPro" id="IPR041451">
    <property type="entry name" value="RecD2_SH13"/>
</dbReference>
<dbReference type="CDD" id="cd17933">
    <property type="entry name" value="DEXSc_RecD-like"/>
    <property type="match status" value="1"/>
</dbReference>
<evidence type="ECO:0000256" key="3">
    <source>
        <dbReference type="HAMAP-Rule" id="MF_01488"/>
    </source>
</evidence>
<name>A0ABS4KFD3_9FIRM</name>
<comment type="function">
    <text evidence="3">DNA-dependent ATPase and ATP-dependent 5'-3' DNA helicase. Has no activity on blunt DNA or DNA with 3'-overhangs, requires at least 10 bases of 5'-ssDNA for helicase activity.</text>
</comment>
<dbReference type="Pfam" id="PF13538">
    <property type="entry name" value="UvrD_C_2"/>
    <property type="match status" value="1"/>
</dbReference>
<dbReference type="PANTHER" id="PTHR43788">
    <property type="entry name" value="DNA2/NAM7 HELICASE FAMILY MEMBER"/>
    <property type="match status" value="1"/>
</dbReference>
<feature type="domain" description="Helix-hairpin-helix DNA-binding motif class 1" evidence="4">
    <location>
        <begin position="81"/>
        <end position="102"/>
    </location>
</feature>
<dbReference type="InterPro" id="IPR050534">
    <property type="entry name" value="Coronavir_polyprotein_1ab"/>
</dbReference>
<comment type="similarity">
    <text evidence="3">Belongs to the RecD family. RecD2 subfamily.</text>
</comment>
<dbReference type="SMART" id="SM00278">
    <property type="entry name" value="HhH1"/>
    <property type="match status" value="3"/>
</dbReference>
<dbReference type="InterPro" id="IPR010994">
    <property type="entry name" value="RuvA_2-like"/>
</dbReference>
<keyword evidence="7" id="KW-1185">Reference proteome</keyword>
<dbReference type="InterPro" id="IPR029493">
    <property type="entry name" value="RecD2-like_HHH"/>
</dbReference>
<evidence type="ECO:0000313" key="6">
    <source>
        <dbReference type="EMBL" id="MBP2025354.1"/>
    </source>
</evidence>
<proteinExistence type="inferred from homology"/>
<dbReference type="Pfam" id="PF13245">
    <property type="entry name" value="AAA_19"/>
    <property type="match status" value="1"/>
</dbReference>
<dbReference type="Gene3D" id="1.10.10.2220">
    <property type="match status" value="1"/>
</dbReference>
<dbReference type="PANTHER" id="PTHR43788:SF6">
    <property type="entry name" value="DNA HELICASE B"/>
    <property type="match status" value="1"/>
</dbReference>
<dbReference type="Pfam" id="PF14520">
    <property type="entry name" value="HHH_5"/>
    <property type="match status" value="1"/>
</dbReference>
<dbReference type="Pfam" id="PF23139">
    <property type="entry name" value="OB_YrrC"/>
    <property type="match status" value="1"/>
</dbReference>
<dbReference type="NCBIfam" id="TIGR01448">
    <property type="entry name" value="recD_rel"/>
    <property type="match status" value="1"/>
</dbReference>
<dbReference type="HAMAP" id="MF_01488">
    <property type="entry name" value="RecD2"/>
    <property type="match status" value="1"/>
</dbReference>
<dbReference type="Proteomes" id="UP001519306">
    <property type="component" value="Unassembled WGS sequence"/>
</dbReference>
<dbReference type="SUPFAM" id="SSF47781">
    <property type="entry name" value="RuvA domain 2-like"/>
    <property type="match status" value="1"/>
</dbReference>
<dbReference type="EC" id="5.6.2.3" evidence="3"/>
<dbReference type="Gene3D" id="2.30.30.940">
    <property type="match status" value="1"/>
</dbReference>
<feature type="domain" description="Helix-hairpin-helix DNA-binding motif class 1" evidence="4">
    <location>
        <begin position="116"/>
        <end position="135"/>
    </location>
</feature>
<protein>
    <recommendedName>
        <fullName evidence="3">ATP-dependent RecD2 DNA helicase</fullName>
        <ecNumber evidence="3">5.6.2.3</ecNumber>
    </recommendedName>
    <alternativeName>
        <fullName evidence="3">DNA 5'-3' helicase subunit RecD2</fullName>
    </alternativeName>
</protein>
<dbReference type="RefSeq" id="WP_210060648.1">
    <property type="nucleotide sequence ID" value="NZ_JAGGLJ010000007.1"/>
</dbReference>
<keyword evidence="3 6" id="KW-0378">Hydrolase</keyword>
<feature type="domain" description="AAA+ ATPase" evidence="5">
    <location>
        <begin position="331"/>
        <end position="475"/>
    </location>
</feature>
<keyword evidence="1 3" id="KW-0547">Nucleotide-binding</keyword>
<sequence>MIKITGVVDKIIFRNDENGYTVAKFISDGDDLTIVGNCLELKTSMDYELSGDFTFHKKFGEQFEFLEIEKILPKSEEGIIKYLSSGIIPFIGEKTAKKIVDEFKEDTLKIIEEDTDKLLRIEGIGKGKLKKIKESLADGKELRDLMVFLNKYDLGTNLALKIYKEYENNSIDIITKNPYKLAEDIQGIGFKKADQIASMMGLDFNSSFRKQSALKYTLSSAAGEGHSFLPKDELIKKTKMLININEEELEPEILSLSIDDKFYIEKKNDEINCYYAPLLRAENYIAGKLKEASKITYSENIDVEKYLDEIENKQDIKFAKNQRLAVSESLNNACLIITGGPGTGKTTTLKAIIDVFEKLEKKIYLAAPTGRAAKRMKEATGRDASTIHKLLDLSFSDDERINYGYEEESVLDCDILIVDEMSMVDLILMETLLRSIKRGTRLILVGDKDQLPSVGAGNVLSDLIESKRIKTVNLDEIFRQSDSSMIIKNAHLINKGQRPEFVKDSDFFFITESNEAKTLEIITDLVNRRLPGYYGFSPKDIQVLSPMRRGVVGVNNLNKNLQKKLNPKNREIKVADTIFRLNDKVMQIKNNYNLEYKIENEFYKEEGEGVFNGDIGYIIEVDEEERELVVLYDDVKKVKYKYEDLDELTLSYASTIHKSQGSEFKVVLIPITYAPYILLTRNLIYTAITRAKELVVLVGEYRYLDIMIKNNRISKRYSNLCEKLREDNV</sequence>
<reference evidence="6 7" key="1">
    <citation type="submission" date="2021-03" db="EMBL/GenBank/DDBJ databases">
        <title>Genomic Encyclopedia of Type Strains, Phase IV (KMG-IV): sequencing the most valuable type-strain genomes for metagenomic binning, comparative biology and taxonomic classification.</title>
        <authorList>
            <person name="Goeker M."/>
        </authorList>
    </citation>
    <scope>NUCLEOTIDE SEQUENCE [LARGE SCALE GENOMIC DNA]</scope>
    <source>
        <strain evidence="6 7">DSM 27563</strain>
    </source>
</reference>
<dbReference type="EMBL" id="JAGGLJ010000007">
    <property type="protein sequence ID" value="MBP2025354.1"/>
    <property type="molecule type" value="Genomic_DNA"/>
</dbReference>
<keyword evidence="3" id="KW-0413">Isomerase</keyword>
<evidence type="ECO:0000256" key="2">
    <source>
        <dbReference type="ARBA" id="ARBA00022840"/>
    </source>
</evidence>
<dbReference type="InterPro" id="IPR055446">
    <property type="entry name" value="RecD2_N_OB"/>
</dbReference>
<dbReference type="CDD" id="cd18809">
    <property type="entry name" value="SF1_C_RecD"/>
    <property type="match status" value="1"/>
</dbReference>
<dbReference type="InterPro" id="IPR027417">
    <property type="entry name" value="P-loop_NTPase"/>
</dbReference>
<comment type="catalytic activity">
    <reaction evidence="3">
        <text>ATP + H2O = ADP + phosphate + H(+)</text>
        <dbReference type="Rhea" id="RHEA:13065"/>
        <dbReference type="ChEBI" id="CHEBI:15377"/>
        <dbReference type="ChEBI" id="CHEBI:15378"/>
        <dbReference type="ChEBI" id="CHEBI:30616"/>
        <dbReference type="ChEBI" id="CHEBI:43474"/>
        <dbReference type="ChEBI" id="CHEBI:456216"/>
        <dbReference type="EC" id="5.6.2.3"/>
    </reaction>
</comment>
<dbReference type="Pfam" id="PF18335">
    <property type="entry name" value="SH3_13"/>
    <property type="match status" value="1"/>
</dbReference>
<organism evidence="6 7">
    <name type="scientific">Peptoniphilus stercorisuis</name>
    <dbReference type="NCBI Taxonomy" id="1436965"/>
    <lineage>
        <taxon>Bacteria</taxon>
        <taxon>Bacillati</taxon>
        <taxon>Bacillota</taxon>
        <taxon>Tissierellia</taxon>
        <taxon>Tissierellales</taxon>
        <taxon>Peptoniphilaceae</taxon>
        <taxon>Peptoniphilus</taxon>
    </lineage>
</organism>
<dbReference type="InterPro" id="IPR006345">
    <property type="entry name" value="RecD2"/>
</dbReference>
<dbReference type="GO" id="GO:0008854">
    <property type="term" value="F:exodeoxyribonuclease V activity"/>
    <property type="evidence" value="ECO:0007669"/>
    <property type="project" value="UniProtKB-EC"/>
</dbReference>
<dbReference type="Pfam" id="PF14490">
    <property type="entry name" value="HHH_RecD2"/>
    <property type="match status" value="1"/>
</dbReference>
<feature type="domain" description="Helix-hairpin-helix DNA-binding motif class 1" evidence="4">
    <location>
        <begin position="180"/>
        <end position="199"/>
    </location>
</feature>
<dbReference type="SMART" id="SM00382">
    <property type="entry name" value="AAA"/>
    <property type="match status" value="1"/>
</dbReference>
<gene>
    <name evidence="3" type="primary">recD2</name>
    <name evidence="6" type="ORF">J2Z71_000884</name>
</gene>
<dbReference type="InterPro" id="IPR003583">
    <property type="entry name" value="Hlx-hairpin-Hlx_DNA-bd_motif"/>
</dbReference>
<comment type="caution">
    <text evidence="6">The sequence shown here is derived from an EMBL/GenBank/DDBJ whole genome shotgun (WGS) entry which is preliminary data.</text>
</comment>
<evidence type="ECO:0000259" key="4">
    <source>
        <dbReference type="SMART" id="SM00278"/>
    </source>
</evidence>
<evidence type="ECO:0000259" key="5">
    <source>
        <dbReference type="SMART" id="SM00382"/>
    </source>
</evidence>
<dbReference type="Gene3D" id="3.40.50.300">
    <property type="entry name" value="P-loop containing nucleotide triphosphate hydrolases"/>
    <property type="match status" value="2"/>
</dbReference>
<keyword evidence="3" id="KW-0347">Helicase</keyword>
<evidence type="ECO:0000313" key="7">
    <source>
        <dbReference type="Proteomes" id="UP001519306"/>
    </source>
</evidence>
<dbReference type="SUPFAM" id="SSF52540">
    <property type="entry name" value="P-loop containing nucleoside triphosphate hydrolases"/>
    <property type="match status" value="1"/>
</dbReference>
<evidence type="ECO:0000256" key="1">
    <source>
        <dbReference type="ARBA" id="ARBA00022741"/>
    </source>
</evidence>
<dbReference type="InterPro" id="IPR027785">
    <property type="entry name" value="UvrD-like_helicase_C"/>
</dbReference>
<dbReference type="InterPro" id="IPR003593">
    <property type="entry name" value="AAA+_ATPase"/>
</dbReference>
<accession>A0ABS4KFD3</accession>
<keyword evidence="2 3" id="KW-0067">ATP-binding</keyword>